<protein>
    <submittedName>
        <fullName evidence="3">Ethanolamine utilization protein EutN</fullName>
    </submittedName>
</protein>
<dbReference type="Gene3D" id="2.40.50.220">
    <property type="entry name" value="EutN/Ccml"/>
    <property type="match status" value="1"/>
</dbReference>
<dbReference type="PROSITE" id="PS51932">
    <property type="entry name" value="BMV"/>
    <property type="match status" value="1"/>
</dbReference>
<dbReference type="PANTHER" id="PTHR36539">
    <property type="entry name" value="ETHANOLAMINE UTILIZATION PROTEIN EUTN"/>
    <property type="match status" value="1"/>
</dbReference>
<proteinExistence type="predicted"/>
<sequence>MIIAEVIGNVWATRKEDTLNGLKLMVVRRMDAGVPGLQESFVAVDCVGAGIGERVLVVTGSSARKALHNQESPVDATIVGIIDEVEVR</sequence>
<reference evidence="3 4" key="1">
    <citation type="submission" date="2019-06" db="EMBL/GenBank/DDBJ databases">
        <title>Desulfobotulus mexicanus sp. nov., a novel sulfate-reducing bacterium isolated from the sediment of an alkaline crater lake in Mexico.</title>
        <authorList>
            <person name="Hirschler-Rea A."/>
        </authorList>
    </citation>
    <scope>NUCLEOTIDE SEQUENCE [LARGE SCALE GENOMIC DNA]</scope>
    <source>
        <strain evidence="3 4">PAR22N</strain>
    </source>
</reference>
<organism evidence="3 4">
    <name type="scientific">Desulfobotulus mexicanus</name>
    <dbReference type="NCBI Taxonomy" id="2586642"/>
    <lineage>
        <taxon>Bacteria</taxon>
        <taxon>Pseudomonadati</taxon>
        <taxon>Thermodesulfobacteriota</taxon>
        <taxon>Desulfobacteria</taxon>
        <taxon>Desulfobacterales</taxon>
        <taxon>Desulfobacteraceae</taxon>
        <taxon>Desulfobotulus</taxon>
    </lineage>
</organism>
<dbReference type="PANTHER" id="PTHR36539:SF2">
    <property type="entry name" value="ETHANOLAMINE UTILIZATION PROTEIN"/>
    <property type="match status" value="1"/>
</dbReference>
<dbReference type="OrthoDB" id="196195at2"/>
<dbReference type="CDD" id="cd01614">
    <property type="entry name" value="EutN_CcmL"/>
    <property type="match status" value="1"/>
</dbReference>
<dbReference type="Proteomes" id="UP000321899">
    <property type="component" value="Unassembled WGS sequence"/>
</dbReference>
<accession>A0A5S5MEZ7</accession>
<name>A0A5S5MEZ7_9BACT</name>
<evidence type="ECO:0000256" key="1">
    <source>
        <dbReference type="ARBA" id="ARBA00024322"/>
    </source>
</evidence>
<keyword evidence="4" id="KW-1185">Reference proteome</keyword>
<dbReference type="InterPro" id="IPR036677">
    <property type="entry name" value="EutN_CcmL_sf"/>
</dbReference>
<dbReference type="InterPro" id="IPR004992">
    <property type="entry name" value="EutN_CcmL"/>
</dbReference>
<dbReference type="RefSeq" id="WP_139449234.1">
    <property type="nucleotide sequence ID" value="NZ_VDMB01000013.1"/>
</dbReference>
<dbReference type="EMBL" id="VDMB01000013">
    <property type="protein sequence ID" value="TYT74292.1"/>
    <property type="molecule type" value="Genomic_DNA"/>
</dbReference>
<evidence type="ECO:0000313" key="4">
    <source>
        <dbReference type="Proteomes" id="UP000321899"/>
    </source>
</evidence>
<dbReference type="SUPFAM" id="SSF159133">
    <property type="entry name" value="EutN/CcmL-like"/>
    <property type="match status" value="1"/>
</dbReference>
<evidence type="ECO:0000313" key="3">
    <source>
        <dbReference type="EMBL" id="TYT74292.1"/>
    </source>
</evidence>
<evidence type="ECO:0000256" key="2">
    <source>
        <dbReference type="ARBA" id="ARBA00024446"/>
    </source>
</evidence>
<comment type="caution">
    <text evidence="3">The sequence shown here is derived from an EMBL/GenBank/DDBJ whole genome shotgun (WGS) entry which is preliminary data.</text>
</comment>
<dbReference type="GO" id="GO:0031469">
    <property type="term" value="C:bacterial microcompartment"/>
    <property type="evidence" value="ECO:0007669"/>
    <property type="project" value="UniProtKB-SubCell"/>
</dbReference>
<dbReference type="Pfam" id="PF03319">
    <property type="entry name" value="EutN_CcmL"/>
    <property type="match status" value="1"/>
</dbReference>
<gene>
    <name evidence="3" type="ORF">FIM25_11020</name>
</gene>
<dbReference type="AlphaFoldDB" id="A0A5S5MEZ7"/>
<comment type="subcellular location">
    <subcellularLocation>
        <location evidence="1">Bacterial microcompartment</location>
    </subcellularLocation>
</comment>
<keyword evidence="2" id="KW-1283">Bacterial microcompartment</keyword>